<dbReference type="AlphaFoldDB" id="A0A3P1WPP3"/>
<dbReference type="Pfam" id="PF25148">
    <property type="entry name" value="DUF7824"/>
    <property type="match status" value="1"/>
</dbReference>
<feature type="domain" description="DUF7824" evidence="1">
    <location>
        <begin position="107"/>
        <end position="173"/>
    </location>
</feature>
<evidence type="ECO:0000313" key="3">
    <source>
        <dbReference type="Proteomes" id="UP000280935"/>
    </source>
</evidence>
<comment type="caution">
    <text evidence="2">The sequence shown here is derived from an EMBL/GenBank/DDBJ whole genome shotgun (WGS) entry which is preliminary data.</text>
</comment>
<protein>
    <recommendedName>
        <fullName evidence="1">DUF7824 domain-containing protein</fullName>
    </recommendedName>
</protein>
<reference evidence="2 3" key="1">
    <citation type="submission" date="2018-11" db="EMBL/GenBank/DDBJ databases">
        <title>Genomes From Bacteria Associated with the Canine Oral Cavity: a Test Case for Automated Genome-Based Taxonomic Assignment.</title>
        <authorList>
            <person name="Coil D.A."/>
            <person name="Jospin G."/>
            <person name="Darling A.E."/>
            <person name="Wallis C."/>
            <person name="Davis I.J."/>
            <person name="Harris S."/>
            <person name="Eisen J.A."/>
            <person name="Holcombe L.J."/>
            <person name="O'Flynn C."/>
        </authorList>
    </citation>
    <scope>NUCLEOTIDE SEQUENCE [LARGE SCALE GENOMIC DNA]</scope>
    <source>
        <strain evidence="2 3">OH2822_COT-296</strain>
    </source>
</reference>
<gene>
    <name evidence="2" type="ORF">EII35_13750</name>
</gene>
<dbReference type="EMBL" id="RQYT01000048">
    <property type="protein sequence ID" value="RRD48231.1"/>
    <property type="molecule type" value="Genomic_DNA"/>
</dbReference>
<proteinExistence type="predicted"/>
<dbReference type="Proteomes" id="UP000280935">
    <property type="component" value="Unassembled WGS sequence"/>
</dbReference>
<evidence type="ECO:0000259" key="1">
    <source>
        <dbReference type="Pfam" id="PF25148"/>
    </source>
</evidence>
<evidence type="ECO:0000313" key="2">
    <source>
        <dbReference type="EMBL" id="RRD48231.1"/>
    </source>
</evidence>
<name>A0A3P1WPP3_9ACTN</name>
<dbReference type="OrthoDB" id="3245799at2"/>
<dbReference type="InterPro" id="IPR056726">
    <property type="entry name" value="DUF7824"/>
</dbReference>
<sequence>MPATTPFTPMVLDDDALTELIAEVAENWLEHADLTERALAQLVATAHARGPEPVVAACREATLSSLAFLFGYSGRLLQRLGDGTIRPGTTPRPARSPRGPLIFLAAQHFHDVLHRLGELPCLLSTPSNSRYEVTAQDLRDRVEQYNDDNVVLEPTDVAIALARLRRTDDRTGIDAPIRGCELRLAQVIEIWSSARVEPAGLSLTSGTARSEAVLQVVGDVPAPHAALGLDTAWNHPHHYEGSHPLHDVADLPALWSPAEGSTVDTRPHDIIMRLLPQHPGRPAGVVLRLLRWSDTDGALDALISCATVAQRFGELLTVVTLATCSRLDPSQVKRLTPILLDAWREDRLTASDLAMGWRSPMWEQLNLGSGRKTLERKPAKVLPLLSLIAEAGGLALAWPLLIEIAENLAAQEKIPATTSAVLETLLALLPEIPHPVELPNIRALAGRKGKSKAITLARAIGDLL</sequence>
<accession>A0A3P1WPP3</accession>
<organism evidence="2 3">
    <name type="scientific">Arachnia propionica</name>
    <dbReference type="NCBI Taxonomy" id="1750"/>
    <lineage>
        <taxon>Bacteria</taxon>
        <taxon>Bacillati</taxon>
        <taxon>Actinomycetota</taxon>
        <taxon>Actinomycetes</taxon>
        <taxon>Propionibacteriales</taxon>
        <taxon>Propionibacteriaceae</taxon>
        <taxon>Arachnia</taxon>
    </lineage>
</organism>